<dbReference type="CDD" id="cd14728">
    <property type="entry name" value="Ere-like"/>
    <property type="match status" value="1"/>
</dbReference>
<accession>A0ABU2S623</accession>
<evidence type="ECO:0000256" key="2">
    <source>
        <dbReference type="SAM" id="SignalP"/>
    </source>
</evidence>
<dbReference type="PANTHER" id="PTHR31299:SF0">
    <property type="entry name" value="ESTERASE, PUTATIVE (AFU_ORTHOLOGUE AFUA_1G05850)-RELATED"/>
    <property type="match status" value="1"/>
</dbReference>
<dbReference type="InterPro" id="IPR052036">
    <property type="entry name" value="Hydrolase/PRTase-associated"/>
</dbReference>
<evidence type="ECO:0000256" key="1">
    <source>
        <dbReference type="SAM" id="MobiDB-lite"/>
    </source>
</evidence>
<feature type="chain" id="PRO_5047494243" evidence="2">
    <location>
        <begin position="18"/>
        <end position="455"/>
    </location>
</feature>
<dbReference type="InterPro" id="IPR014622">
    <property type="entry name" value="UCP036794_erythomycin"/>
</dbReference>
<sequence length="455" mass="49177">MPSVSRRALLGALPVTAAGLAAAAGPATAARPGERRGDAVAALARAARPLRTTEPHGPHDDLAPLGAAIGEVPVVGLGEVVHGAHELYTLKHRAFRYLVAEKGFRTFALEVGWGAGLRIDSYVRNGTGDLRTILDEEFGNGAWPWHVEEYLDLIAWMRAHNARHRGAPLRFMGNDLAFPRIADTIFDGVTGWADRYAPGLRPELDACYLELREHAAAADFQALPDAERQRIAGLARRAADRVAALDPAPGGAAHAWAAQHARVLAQTATLLAFRLNDPAEQPAAMRYRDELMAVNTAWWHRQTGHKVLLSAHNGHTAYETYDPVHYPVTQGAYLRDLLGASYLSVGTTFGRGSWTVPDGSGEWQTASEGPPRAGSSEKILERAGRLAGHRDFLLDVRTAPAAARAWLSEERPTRDIGPPGDPYRPFILAAGHDALIHLHAFGPARRLPEGNGRGE</sequence>
<feature type="signal peptide" evidence="2">
    <location>
        <begin position="1"/>
        <end position="17"/>
    </location>
</feature>
<dbReference type="EMBL" id="JAVREV010000005">
    <property type="protein sequence ID" value="MDT0443294.1"/>
    <property type="molecule type" value="Genomic_DNA"/>
</dbReference>
<dbReference type="PANTHER" id="PTHR31299">
    <property type="entry name" value="ESTERASE, PUTATIVE (AFU_ORTHOLOGUE AFUA_1G05850)-RELATED"/>
    <property type="match status" value="1"/>
</dbReference>
<dbReference type="Proteomes" id="UP001183615">
    <property type="component" value="Unassembled WGS sequence"/>
</dbReference>
<dbReference type="SUPFAM" id="SSF159501">
    <property type="entry name" value="EreA/ChaN-like"/>
    <property type="match status" value="1"/>
</dbReference>
<keyword evidence="2" id="KW-0732">Signal</keyword>
<name>A0ABU2S623_9ACTN</name>
<evidence type="ECO:0000313" key="3">
    <source>
        <dbReference type="EMBL" id="MDT0443294.1"/>
    </source>
</evidence>
<dbReference type="Gene3D" id="3.40.1660.10">
    <property type="entry name" value="EreA-like (biosynthetic domain)"/>
    <property type="match status" value="1"/>
</dbReference>
<dbReference type="Gene3D" id="1.20.1440.30">
    <property type="entry name" value="Biosynthetic Protein domain"/>
    <property type="match status" value="1"/>
</dbReference>
<feature type="region of interest" description="Disordered" evidence="1">
    <location>
        <begin position="356"/>
        <end position="376"/>
    </location>
</feature>
<dbReference type="Gene3D" id="3.30.1870.10">
    <property type="entry name" value="EreA-like, domain 2"/>
    <property type="match status" value="1"/>
</dbReference>
<dbReference type="InterPro" id="IPR006311">
    <property type="entry name" value="TAT_signal"/>
</dbReference>
<evidence type="ECO:0000313" key="4">
    <source>
        <dbReference type="Proteomes" id="UP001183615"/>
    </source>
</evidence>
<reference evidence="4" key="1">
    <citation type="submission" date="2023-07" db="EMBL/GenBank/DDBJ databases">
        <title>30 novel species of actinomycetes from the DSMZ collection.</title>
        <authorList>
            <person name="Nouioui I."/>
        </authorList>
    </citation>
    <scope>NUCLEOTIDE SEQUENCE [LARGE SCALE GENOMIC DNA]</scope>
    <source>
        <strain evidence="4">DSM 41886</strain>
    </source>
</reference>
<comment type="caution">
    <text evidence="3">The sequence shown here is derived from an EMBL/GenBank/DDBJ whole genome shotgun (WGS) entry which is preliminary data.</text>
</comment>
<proteinExistence type="predicted"/>
<protein>
    <submittedName>
        <fullName evidence="3">Erythromycin esterase family protein</fullName>
    </submittedName>
</protein>
<dbReference type="RefSeq" id="WP_311617644.1">
    <property type="nucleotide sequence ID" value="NZ_JAVREV010000005.1"/>
</dbReference>
<keyword evidence="4" id="KW-1185">Reference proteome</keyword>
<dbReference type="Pfam" id="PF05139">
    <property type="entry name" value="Erythro_esteras"/>
    <property type="match status" value="1"/>
</dbReference>
<dbReference type="PROSITE" id="PS51318">
    <property type="entry name" value="TAT"/>
    <property type="match status" value="1"/>
</dbReference>
<dbReference type="InterPro" id="IPR007815">
    <property type="entry name" value="Emycin_Estase"/>
</dbReference>
<gene>
    <name evidence="3" type="ORF">RM779_11900</name>
</gene>
<dbReference type="PIRSF" id="PIRSF036794">
    <property type="entry name" value="UCP_erythr_ester"/>
    <property type="match status" value="1"/>
</dbReference>
<organism evidence="3 4">
    <name type="scientific">Streptomyces johnsoniae</name>
    <dbReference type="NCBI Taxonomy" id="3075532"/>
    <lineage>
        <taxon>Bacteria</taxon>
        <taxon>Bacillati</taxon>
        <taxon>Actinomycetota</taxon>
        <taxon>Actinomycetes</taxon>
        <taxon>Kitasatosporales</taxon>
        <taxon>Streptomycetaceae</taxon>
        <taxon>Streptomyces</taxon>
    </lineage>
</organism>